<keyword evidence="1 2" id="KW-1015">Disulfide bond</keyword>
<feature type="disulfide bond" evidence="2">
    <location>
        <begin position="884"/>
        <end position="899"/>
    </location>
</feature>
<sequence>GFSSWSASSVSGFTSWAVSLDRCSGGGLQYRFKCDVGRWPQWSGSIAGAASGMQQRARRRRGQAQQEARHATAAATRLCCCPGRRIGAVLSSSGGLGRDRLRLLPAGLTASIAARTQTPSFITLSWSHKADGAAASLDADVHRLLPRLTSQRLPHRVVHHCRQHRAAVLRRQHQLQRLAREFVDGVNGAGAQVAPEQAVLELRQAQRDAVVAAAHVPDGPPVRACAAGQYSRPCSLSSARRSGAPGRQSAAGAARSRPCARVYRPGRAPHHRLMYRRPLAGSAARPLGQGEPGQPGVPAVVHVEQHPDAAAVVAGVGGVGHPGRTAGARADGVQHGVAHEDFGRGCRAVQPQAAHLTRRGVEEHEPPAGVEVQELHQLQLGAAAQQEQAGPVGVLRQRWSQVPNSSVHSSATWQAPRNGAAARGAASRVWQGGSRWVRQGGGARALWRSPLVAAVWAVQEAVAALLYTGMQCCPSCRSQHSLMPSQTKLMGTQAGSRGPLPVENLQENSYARPGQPISSWPELQSMVPSQRTLALRQRPSQWNSQSAARQMSGDSSEPSKTVLEVVADEAAGDAGLAVQAAELVGPQAPRATAPGAGQSISRSCHRSAWWRVGSGRGSGRRRTVRGRSAAACTAPGTRRPRQGSVRRPSQTRWSAMQRRGWLRLELFRWGQENWPGSGQVSVAAEAADFPTSAAAAMSARLFKRCRRTSEKSAASAATLTCPEPGQFSCPSGNSSSLSQPLRCIADHLVCDGRPSPATDAADESLELCKRRALRPRTVRLRPEPRPLPTRHPCAAMAASTARELAWQTTQTRWTARARGPCPREPAAPTSSAAWTASPASPAASSATTFKELFLTARTSPRTFAGRPTASSHCDGRCLKASVRCDGTIDCSSGQDEIGCPGRGNWRLQLRVLLQVLHPARGRGTRACVPIQLCLRWHQRVPCTARTSLPQ</sequence>
<name>A0A1I8FFW5_9PLAT</name>
<reference evidence="5" key="1">
    <citation type="submission" date="2016-11" db="UniProtKB">
        <authorList>
            <consortium name="WormBaseParasite"/>
        </authorList>
    </citation>
    <scope>IDENTIFICATION</scope>
</reference>
<dbReference type="PROSITE" id="PS50068">
    <property type="entry name" value="LDLRA_2"/>
    <property type="match status" value="2"/>
</dbReference>
<feature type="compositionally biased region" description="Low complexity" evidence="3">
    <location>
        <begin position="826"/>
        <end position="840"/>
    </location>
</feature>
<evidence type="ECO:0000313" key="4">
    <source>
        <dbReference type="Proteomes" id="UP000095280"/>
    </source>
</evidence>
<dbReference type="InterPro" id="IPR002172">
    <property type="entry name" value="LDrepeatLR_classA_rpt"/>
</dbReference>
<feature type="region of interest" description="Disordered" evidence="3">
    <location>
        <begin position="236"/>
        <end position="259"/>
    </location>
</feature>
<protein>
    <submittedName>
        <fullName evidence="5">Fibronectin type-III domain-containing protein</fullName>
    </submittedName>
</protein>
<dbReference type="SUPFAM" id="SSF57424">
    <property type="entry name" value="LDL receptor-like module"/>
    <property type="match status" value="1"/>
</dbReference>
<proteinExistence type="predicted"/>
<accession>A0A1I8FFW5</accession>
<feature type="region of interest" description="Disordered" evidence="3">
    <location>
        <begin position="813"/>
        <end position="840"/>
    </location>
</feature>
<dbReference type="SMART" id="SM00192">
    <property type="entry name" value="LDLa"/>
    <property type="match status" value="2"/>
</dbReference>
<feature type="region of interest" description="Disordered" evidence="3">
    <location>
        <begin position="611"/>
        <end position="652"/>
    </location>
</feature>
<evidence type="ECO:0000256" key="2">
    <source>
        <dbReference type="PROSITE-ProRule" id="PRU00124"/>
    </source>
</evidence>
<dbReference type="Gene3D" id="4.10.400.10">
    <property type="entry name" value="Low-density Lipoprotein Receptor"/>
    <property type="match status" value="2"/>
</dbReference>
<evidence type="ECO:0000313" key="5">
    <source>
        <dbReference type="WBParaSite" id="maker-unitig_31509-snap-gene-0.2-mRNA-1"/>
    </source>
</evidence>
<dbReference type="Proteomes" id="UP000095280">
    <property type="component" value="Unplaced"/>
</dbReference>
<evidence type="ECO:0000256" key="1">
    <source>
        <dbReference type="ARBA" id="ARBA00023157"/>
    </source>
</evidence>
<keyword evidence="4" id="KW-1185">Reference proteome</keyword>
<organism evidence="4 5">
    <name type="scientific">Macrostomum lignano</name>
    <dbReference type="NCBI Taxonomy" id="282301"/>
    <lineage>
        <taxon>Eukaryota</taxon>
        <taxon>Metazoa</taxon>
        <taxon>Spiralia</taxon>
        <taxon>Lophotrochozoa</taxon>
        <taxon>Platyhelminthes</taxon>
        <taxon>Rhabditophora</taxon>
        <taxon>Macrostomorpha</taxon>
        <taxon>Macrostomida</taxon>
        <taxon>Macrostomidae</taxon>
        <taxon>Macrostomum</taxon>
    </lineage>
</organism>
<feature type="compositionally biased region" description="Low complexity" evidence="3">
    <location>
        <begin position="236"/>
        <end position="257"/>
    </location>
</feature>
<evidence type="ECO:0000256" key="3">
    <source>
        <dbReference type="SAM" id="MobiDB-lite"/>
    </source>
</evidence>
<feature type="region of interest" description="Disordered" evidence="3">
    <location>
        <begin position="528"/>
        <end position="558"/>
    </location>
</feature>
<dbReference type="WBParaSite" id="maker-unitig_31509-snap-gene-0.2-mRNA-1">
    <property type="protein sequence ID" value="maker-unitig_31509-snap-gene-0.2-mRNA-1"/>
    <property type="gene ID" value="maker-unitig_31509-snap-gene-0.2"/>
</dbReference>
<dbReference type="CDD" id="cd00112">
    <property type="entry name" value="LDLa"/>
    <property type="match status" value="1"/>
</dbReference>
<dbReference type="AlphaFoldDB" id="A0A1I8FFW5"/>
<comment type="caution">
    <text evidence="2">Lacks conserved residue(s) required for the propagation of feature annotation.</text>
</comment>
<dbReference type="InterPro" id="IPR036055">
    <property type="entry name" value="LDL_receptor-like_sf"/>
</dbReference>